<organism evidence="1 2">
    <name type="scientific">Vaccinium darrowii</name>
    <dbReference type="NCBI Taxonomy" id="229202"/>
    <lineage>
        <taxon>Eukaryota</taxon>
        <taxon>Viridiplantae</taxon>
        <taxon>Streptophyta</taxon>
        <taxon>Embryophyta</taxon>
        <taxon>Tracheophyta</taxon>
        <taxon>Spermatophyta</taxon>
        <taxon>Magnoliopsida</taxon>
        <taxon>eudicotyledons</taxon>
        <taxon>Gunneridae</taxon>
        <taxon>Pentapetalae</taxon>
        <taxon>asterids</taxon>
        <taxon>Ericales</taxon>
        <taxon>Ericaceae</taxon>
        <taxon>Vaccinioideae</taxon>
        <taxon>Vaccinieae</taxon>
        <taxon>Vaccinium</taxon>
    </lineage>
</organism>
<dbReference type="Proteomes" id="UP000828048">
    <property type="component" value="Chromosome 12"/>
</dbReference>
<dbReference type="EMBL" id="CM037162">
    <property type="protein sequence ID" value="KAH7862329.1"/>
    <property type="molecule type" value="Genomic_DNA"/>
</dbReference>
<name>A0ACB7Z8R2_9ERIC</name>
<comment type="caution">
    <text evidence="1">The sequence shown here is derived from an EMBL/GenBank/DDBJ whole genome shotgun (WGS) entry which is preliminary data.</text>
</comment>
<gene>
    <name evidence="1" type="ORF">Vadar_003182</name>
</gene>
<protein>
    <submittedName>
        <fullName evidence="1">Uncharacterized protein</fullName>
    </submittedName>
</protein>
<reference evidence="1 2" key="1">
    <citation type="journal article" date="2021" name="Hortic Res">
        <title>High-quality reference genome and annotation aids understanding of berry development for evergreen blueberry (Vaccinium darrowii).</title>
        <authorList>
            <person name="Yu J."/>
            <person name="Hulse-Kemp A.M."/>
            <person name="Babiker E."/>
            <person name="Staton M."/>
        </authorList>
    </citation>
    <scope>NUCLEOTIDE SEQUENCE [LARGE SCALE GENOMIC DNA]</scope>
    <source>
        <strain evidence="2">cv. NJ 8807/NJ 8810</strain>
        <tissue evidence="1">Young leaf</tissue>
    </source>
</reference>
<evidence type="ECO:0000313" key="1">
    <source>
        <dbReference type="EMBL" id="KAH7862329.1"/>
    </source>
</evidence>
<accession>A0ACB7Z8R2</accession>
<evidence type="ECO:0000313" key="2">
    <source>
        <dbReference type="Proteomes" id="UP000828048"/>
    </source>
</evidence>
<proteinExistence type="predicted"/>
<keyword evidence="2" id="KW-1185">Reference proteome</keyword>
<sequence length="111" mass="13225">MYVAKELGRAGEVWQDEVLNWKKSYGKMTAEERQKLPPRPRKMKTDSKQVQTKFRTRCSPKQLLELNFRLTQSQRKALKKCNPFHKLLMLKCGTLHRDFIMKLADRFNPDN</sequence>